<sequence>MFRKIAGTEFGSRFYSVKMDLFYYFFHLGIEIARWKGIIALIRTHYFTTVDSGNKLRRDIREKCTIHRMIDFNEVKVFASAKGQHNMITFLQKGKDEEAAAYRSVVKKSDNTDREKLRSIMHGWRKDVVHAFKRQGDLFDRYGHISS</sequence>
<accession>A0A1M6KTS2</accession>
<evidence type="ECO:0000256" key="2">
    <source>
        <dbReference type="ARBA" id="ARBA00022603"/>
    </source>
</evidence>
<dbReference type="Proteomes" id="UP000184536">
    <property type="component" value="Unassembled WGS sequence"/>
</dbReference>
<dbReference type="EMBL" id="FQZV01000032">
    <property type="protein sequence ID" value="SHJ62309.1"/>
    <property type="molecule type" value="Genomic_DNA"/>
</dbReference>
<dbReference type="EC" id="2.1.1.72" evidence="1"/>
<keyword evidence="3" id="KW-0808">Transferase</keyword>
<dbReference type="Pfam" id="PF07669">
    <property type="entry name" value="Eco57I"/>
    <property type="match status" value="1"/>
</dbReference>
<dbReference type="InterPro" id="IPR050953">
    <property type="entry name" value="N4_N6_ade-DNA_methylase"/>
</dbReference>
<feature type="domain" description="Type II methyltransferase M.TaqI-like" evidence="8">
    <location>
        <begin position="14"/>
        <end position="78"/>
    </location>
</feature>
<evidence type="ECO:0000256" key="5">
    <source>
        <dbReference type="ARBA" id="ARBA00022747"/>
    </source>
</evidence>
<dbReference type="AlphaFoldDB" id="A0A1M6KTS2"/>
<dbReference type="STRING" id="1121919.SAMN02745975_02498"/>
<dbReference type="Gene3D" id="3.40.50.150">
    <property type="entry name" value="Vaccinia Virus protein VP39"/>
    <property type="match status" value="1"/>
</dbReference>
<dbReference type="GO" id="GO:0032259">
    <property type="term" value="P:methylation"/>
    <property type="evidence" value="ECO:0007669"/>
    <property type="project" value="UniProtKB-KW"/>
</dbReference>
<keyword evidence="10" id="KW-1185">Reference proteome</keyword>
<name>A0A1M6KTS2_9FIRM</name>
<evidence type="ECO:0000313" key="10">
    <source>
        <dbReference type="Proteomes" id="UP000184536"/>
    </source>
</evidence>
<dbReference type="GO" id="GO:0009307">
    <property type="term" value="P:DNA restriction-modification system"/>
    <property type="evidence" value="ECO:0007669"/>
    <property type="project" value="UniProtKB-KW"/>
</dbReference>
<dbReference type="InterPro" id="IPR029063">
    <property type="entry name" value="SAM-dependent_MTases_sf"/>
</dbReference>
<keyword evidence="4" id="KW-0949">S-adenosyl-L-methionine</keyword>
<dbReference type="SUPFAM" id="SSF53335">
    <property type="entry name" value="S-adenosyl-L-methionine-dependent methyltransferases"/>
    <property type="match status" value="1"/>
</dbReference>
<dbReference type="PANTHER" id="PTHR33841:SF6">
    <property type="entry name" value="TYPE II METHYLTRANSFERASE M.HINDII"/>
    <property type="match status" value="1"/>
</dbReference>
<dbReference type="GO" id="GO:0003677">
    <property type="term" value="F:DNA binding"/>
    <property type="evidence" value="ECO:0007669"/>
    <property type="project" value="UniProtKB-KW"/>
</dbReference>
<evidence type="ECO:0000256" key="4">
    <source>
        <dbReference type="ARBA" id="ARBA00022691"/>
    </source>
</evidence>
<evidence type="ECO:0000256" key="7">
    <source>
        <dbReference type="ARBA" id="ARBA00047942"/>
    </source>
</evidence>
<evidence type="ECO:0000259" key="8">
    <source>
        <dbReference type="Pfam" id="PF07669"/>
    </source>
</evidence>
<evidence type="ECO:0000256" key="1">
    <source>
        <dbReference type="ARBA" id="ARBA00011900"/>
    </source>
</evidence>
<proteinExistence type="predicted"/>
<evidence type="ECO:0000256" key="3">
    <source>
        <dbReference type="ARBA" id="ARBA00022679"/>
    </source>
</evidence>
<evidence type="ECO:0000313" key="9">
    <source>
        <dbReference type="EMBL" id="SHJ62309.1"/>
    </source>
</evidence>
<evidence type="ECO:0000256" key="6">
    <source>
        <dbReference type="ARBA" id="ARBA00023125"/>
    </source>
</evidence>
<keyword evidence="2 9" id="KW-0489">Methyltransferase</keyword>
<gene>
    <name evidence="9" type="ORF">SAMN02745975_02498</name>
</gene>
<protein>
    <recommendedName>
        <fullName evidence="1">site-specific DNA-methyltransferase (adenine-specific)</fullName>
        <ecNumber evidence="1">2.1.1.72</ecNumber>
    </recommendedName>
</protein>
<reference evidence="10" key="1">
    <citation type="submission" date="2016-11" db="EMBL/GenBank/DDBJ databases">
        <authorList>
            <person name="Varghese N."/>
            <person name="Submissions S."/>
        </authorList>
    </citation>
    <scope>NUCLEOTIDE SEQUENCE [LARGE SCALE GENOMIC DNA]</scope>
    <source>
        <strain evidence="10">DSM 17957</strain>
    </source>
</reference>
<dbReference type="PANTHER" id="PTHR33841">
    <property type="entry name" value="DNA METHYLTRANSFERASE YEEA-RELATED"/>
    <property type="match status" value="1"/>
</dbReference>
<comment type="catalytic activity">
    <reaction evidence="7">
        <text>a 2'-deoxyadenosine in DNA + S-adenosyl-L-methionine = an N(6)-methyl-2'-deoxyadenosine in DNA + S-adenosyl-L-homocysteine + H(+)</text>
        <dbReference type="Rhea" id="RHEA:15197"/>
        <dbReference type="Rhea" id="RHEA-COMP:12418"/>
        <dbReference type="Rhea" id="RHEA-COMP:12419"/>
        <dbReference type="ChEBI" id="CHEBI:15378"/>
        <dbReference type="ChEBI" id="CHEBI:57856"/>
        <dbReference type="ChEBI" id="CHEBI:59789"/>
        <dbReference type="ChEBI" id="CHEBI:90615"/>
        <dbReference type="ChEBI" id="CHEBI:90616"/>
        <dbReference type="EC" id="2.1.1.72"/>
    </reaction>
</comment>
<dbReference type="InterPro" id="IPR011639">
    <property type="entry name" value="MethylTrfase_TaqI-like_dom"/>
</dbReference>
<keyword evidence="6" id="KW-0238">DNA-binding</keyword>
<keyword evidence="5" id="KW-0680">Restriction system</keyword>
<dbReference type="GO" id="GO:0009007">
    <property type="term" value="F:site-specific DNA-methyltransferase (adenine-specific) activity"/>
    <property type="evidence" value="ECO:0007669"/>
    <property type="project" value="UniProtKB-EC"/>
</dbReference>
<organism evidence="9 10">
    <name type="scientific">Geosporobacter subterraneus DSM 17957</name>
    <dbReference type="NCBI Taxonomy" id="1121919"/>
    <lineage>
        <taxon>Bacteria</taxon>
        <taxon>Bacillati</taxon>
        <taxon>Bacillota</taxon>
        <taxon>Clostridia</taxon>
        <taxon>Peptostreptococcales</taxon>
        <taxon>Thermotaleaceae</taxon>
        <taxon>Geosporobacter</taxon>
    </lineage>
</organism>